<dbReference type="InterPro" id="IPR006020">
    <property type="entry name" value="PTB/PI_dom"/>
</dbReference>
<feature type="domain" description="PID" evidence="1">
    <location>
        <begin position="43"/>
        <end position="118"/>
    </location>
</feature>
<dbReference type="InterPro" id="IPR051133">
    <property type="entry name" value="Adapter_Engulfment-Domain"/>
</dbReference>
<dbReference type="InterPro" id="IPR011993">
    <property type="entry name" value="PH-like_dom_sf"/>
</dbReference>
<name>A0ABY6JWV7_9ARAC</name>
<dbReference type="PANTHER" id="PTHR11232:SF77">
    <property type="entry name" value="GULP PTB DOMAIN CONTAINING ENGULFMENT ADAPTOR 1"/>
    <property type="match status" value="1"/>
</dbReference>
<sequence length="260" mass="29333">MEYKRCSSCIPGLGALTGYYQHGQLSPDKTWIHPPEALQGGHVAYLVKYLGCTDVDKPKGIEVVKEGIRKLKGNVLKMCVWRQFNQYLKKSEGSTAKIPKVELTISIDGVAIQDPKTRVSPPSTLYRMSSFNNPQTHSTSPNHDGCQISIDELYSASPDTINKFYRLDISLTRSQEINGVTILEESCMAASFEPGNTGLSINKSLIRTRKNHISLVLWHLSWRTPVTRHKRYMISCGQVSQGIFLMTKETKTLEKLRQWT</sequence>
<protein>
    <submittedName>
        <fullName evidence="2">GULP1</fullName>
    </submittedName>
</protein>
<dbReference type="Gene3D" id="2.30.29.30">
    <property type="entry name" value="Pleckstrin-homology domain (PH domain)/Phosphotyrosine-binding domain (PTB)"/>
    <property type="match status" value="1"/>
</dbReference>
<dbReference type="PROSITE" id="PS01179">
    <property type="entry name" value="PID"/>
    <property type="match status" value="1"/>
</dbReference>
<organism evidence="2 3">
    <name type="scientific">Cordylochernes scorpioides</name>
    <dbReference type="NCBI Taxonomy" id="51811"/>
    <lineage>
        <taxon>Eukaryota</taxon>
        <taxon>Metazoa</taxon>
        <taxon>Ecdysozoa</taxon>
        <taxon>Arthropoda</taxon>
        <taxon>Chelicerata</taxon>
        <taxon>Arachnida</taxon>
        <taxon>Pseudoscorpiones</taxon>
        <taxon>Cheliferoidea</taxon>
        <taxon>Chernetidae</taxon>
        <taxon>Cordylochernes</taxon>
    </lineage>
</organism>
<evidence type="ECO:0000259" key="1">
    <source>
        <dbReference type="PROSITE" id="PS01179"/>
    </source>
</evidence>
<evidence type="ECO:0000313" key="3">
    <source>
        <dbReference type="Proteomes" id="UP001235939"/>
    </source>
</evidence>
<dbReference type="EMBL" id="CP092863">
    <property type="protein sequence ID" value="UYV60993.1"/>
    <property type="molecule type" value="Genomic_DNA"/>
</dbReference>
<dbReference type="Proteomes" id="UP001235939">
    <property type="component" value="Chromosome 01"/>
</dbReference>
<gene>
    <name evidence="2" type="ORF">LAZ67_1003026</name>
</gene>
<evidence type="ECO:0000313" key="2">
    <source>
        <dbReference type="EMBL" id="UYV60993.1"/>
    </source>
</evidence>
<accession>A0ABY6JWV7</accession>
<dbReference type="Pfam" id="PF00640">
    <property type="entry name" value="PID"/>
    <property type="match status" value="1"/>
</dbReference>
<dbReference type="SUPFAM" id="SSF50729">
    <property type="entry name" value="PH domain-like"/>
    <property type="match status" value="1"/>
</dbReference>
<keyword evidence="3" id="KW-1185">Reference proteome</keyword>
<reference evidence="2 3" key="1">
    <citation type="submission" date="2022-01" db="EMBL/GenBank/DDBJ databases">
        <title>A chromosomal length assembly of Cordylochernes scorpioides.</title>
        <authorList>
            <person name="Zeh D."/>
            <person name="Zeh J."/>
        </authorList>
    </citation>
    <scope>NUCLEOTIDE SEQUENCE [LARGE SCALE GENOMIC DNA]</scope>
    <source>
        <strain evidence="2">IN4F17</strain>
        <tissue evidence="2">Whole Body</tissue>
    </source>
</reference>
<dbReference type="PANTHER" id="PTHR11232">
    <property type="entry name" value="PHOSPHOTYROSINE INTERACTION DOMAIN-CONTAINING FAMILY MEMBER"/>
    <property type="match status" value="1"/>
</dbReference>
<proteinExistence type="predicted"/>